<evidence type="ECO:0000313" key="3">
    <source>
        <dbReference type="Proteomes" id="UP000515158"/>
    </source>
</evidence>
<dbReference type="Proteomes" id="UP000515158">
    <property type="component" value="Unplaced"/>
</dbReference>
<feature type="region of interest" description="Disordered" evidence="2">
    <location>
        <begin position="66"/>
        <end position="88"/>
    </location>
</feature>
<dbReference type="OrthoDB" id="5985073at2759"/>
<dbReference type="AlphaFoldDB" id="A0A6P8YTY7"/>
<gene>
    <name evidence="4" type="primary">LOC117643019</name>
</gene>
<proteinExistence type="inferred from homology"/>
<dbReference type="PANTHER" id="PTHR45964">
    <property type="entry name" value="WSCD FAMILY MEMBER CG9164"/>
    <property type="match status" value="1"/>
</dbReference>
<dbReference type="FunCoup" id="A0A6P8YTY7">
    <property type="interactions" value="3"/>
</dbReference>
<protein>
    <submittedName>
        <fullName evidence="4">WSCD family member AAEL009094</fullName>
    </submittedName>
</protein>
<dbReference type="InterPro" id="IPR027417">
    <property type="entry name" value="P-loop_NTPase"/>
</dbReference>
<dbReference type="Gene3D" id="3.40.50.300">
    <property type="entry name" value="P-loop containing nucleotide triphosphate hydrolases"/>
    <property type="match status" value="1"/>
</dbReference>
<dbReference type="RefSeq" id="XP_034237547.1">
    <property type="nucleotide sequence ID" value="XM_034381656.1"/>
</dbReference>
<organism evidence="4">
    <name type="scientific">Thrips palmi</name>
    <name type="common">Melon thrips</name>
    <dbReference type="NCBI Taxonomy" id="161013"/>
    <lineage>
        <taxon>Eukaryota</taxon>
        <taxon>Metazoa</taxon>
        <taxon>Ecdysozoa</taxon>
        <taxon>Arthropoda</taxon>
        <taxon>Hexapoda</taxon>
        <taxon>Insecta</taxon>
        <taxon>Pterygota</taxon>
        <taxon>Neoptera</taxon>
        <taxon>Paraneoptera</taxon>
        <taxon>Thysanoptera</taxon>
        <taxon>Terebrantia</taxon>
        <taxon>Thripoidea</taxon>
        <taxon>Thripidae</taxon>
        <taxon>Thrips</taxon>
    </lineage>
</organism>
<dbReference type="KEGG" id="tpal:117643019"/>
<evidence type="ECO:0000313" key="4">
    <source>
        <dbReference type="RefSeq" id="XP_034237547.1"/>
    </source>
</evidence>
<dbReference type="InterPro" id="IPR051589">
    <property type="entry name" value="Sialate-O-sulfotransferase"/>
</dbReference>
<keyword evidence="3" id="KW-1185">Reference proteome</keyword>
<dbReference type="PANTHER" id="PTHR45964:SF5">
    <property type="entry name" value="WSCD FAMILY MEMBER CG9164"/>
    <property type="match status" value="1"/>
</dbReference>
<dbReference type="SUPFAM" id="SSF52540">
    <property type="entry name" value="P-loop containing nucleoside triphosphate hydrolases"/>
    <property type="match status" value="1"/>
</dbReference>
<sequence>MSRSRLWILVVVVLVYLLGVLLLSSVSFQTGPNGERVSETSETDGLALRTVMHRLVLAPSPHRELPSYANTSATVGTGRASSPPRAYSRVTAPRAPLRFAPRHPDASLRRALHVPELSGFPYALAGGRRVPFPRGPLSGAFGSVLGTGNGGGPVAGRGRLQWCQALRFLDNSTPRAVTALASFPGSGNTWLRYLLQQATGVYTGSVYKDFGLLKNGFPAESVANGSVLVVKTHEWGPAARAPFHRAVLLVRAPGPAIQAEFNRQSGGHIGFAAPDRYRLKKGRFWANFVSAKLSAWRRTNMDWLSNFTGPTHVVQYDDLVADVETTLRGVLAFLEFPVTEEAMRCAMERREGIYRRKRRALQPNFDPYTGPMKSLLREHQDEVFGHVRKYQQLSAG</sequence>
<evidence type="ECO:0000256" key="1">
    <source>
        <dbReference type="ARBA" id="ARBA00010236"/>
    </source>
</evidence>
<evidence type="ECO:0000256" key="2">
    <source>
        <dbReference type="SAM" id="MobiDB-lite"/>
    </source>
</evidence>
<name>A0A6P8YTY7_THRPL</name>
<comment type="similarity">
    <text evidence="1">Belongs to the WSCD family.</text>
</comment>
<accession>A0A6P8YTY7</accession>
<reference evidence="4" key="1">
    <citation type="submission" date="2025-08" db="UniProtKB">
        <authorList>
            <consortium name="RefSeq"/>
        </authorList>
    </citation>
    <scope>IDENTIFICATION</scope>
    <source>
        <tissue evidence="4">Total insect</tissue>
    </source>
</reference>
<dbReference type="GeneID" id="117643019"/>
<dbReference type="InParanoid" id="A0A6P8YTY7"/>